<evidence type="ECO:0000313" key="1">
    <source>
        <dbReference type="EMBL" id="KAJ7536688.1"/>
    </source>
</evidence>
<comment type="caution">
    <text evidence="1">The sequence shown here is derived from an EMBL/GenBank/DDBJ whole genome shotgun (WGS) entry which is preliminary data.</text>
</comment>
<accession>A0ACC2C3T1</accession>
<dbReference type="EMBL" id="CM055103">
    <property type="protein sequence ID" value="KAJ7536688.1"/>
    <property type="molecule type" value="Genomic_DNA"/>
</dbReference>
<reference evidence="2" key="1">
    <citation type="journal article" date="2024" name="Proc. Natl. Acad. Sci. U.S.A.">
        <title>Extraordinary preservation of gene collinearity over three hundred million years revealed in homosporous lycophytes.</title>
        <authorList>
            <person name="Li C."/>
            <person name="Wickell D."/>
            <person name="Kuo L.Y."/>
            <person name="Chen X."/>
            <person name="Nie B."/>
            <person name="Liao X."/>
            <person name="Peng D."/>
            <person name="Ji J."/>
            <person name="Jenkins J."/>
            <person name="Williams M."/>
            <person name="Shu S."/>
            <person name="Plott C."/>
            <person name="Barry K."/>
            <person name="Rajasekar S."/>
            <person name="Grimwood J."/>
            <person name="Han X."/>
            <person name="Sun S."/>
            <person name="Hou Z."/>
            <person name="He W."/>
            <person name="Dai G."/>
            <person name="Sun C."/>
            <person name="Schmutz J."/>
            <person name="Leebens-Mack J.H."/>
            <person name="Li F.W."/>
            <person name="Wang L."/>
        </authorList>
    </citation>
    <scope>NUCLEOTIDE SEQUENCE [LARGE SCALE GENOMIC DNA]</scope>
    <source>
        <strain evidence="2">cv. PW_Plant_1</strain>
    </source>
</reference>
<name>A0ACC2C3T1_DIPCM</name>
<keyword evidence="2" id="KW-1185">Reference proteome</keyword>
<protein>
    <submittedName>
        <fullName evidence="1">Uncharacterized protein</fullName>
    </submittedName>
</protein>
<evidence type="ECO:0000313" key="2">
    <source>
        <dbReference type="Proteomes" id="UP001162992"/>
    </source>
</evidence>
<organism evidence="1 2">
    <name type="scientific">Diphasiastrum complanatum</name>
    <name type="common">Issler's clubmoss</name>
    <name type="synonym">Lycopodium complanatum</name>
    <dbReference type="NCBI Taxonomy" id="34168"/>
    <lineage>
        <taxon>Eukaryota</taxon>
        <taxon>Viridiplantae</taxon>
        <taxon>Streptophyta</taxon>
        <taxon>Embryophyta</taxon>
        <taxon>Tracheophyta</taxon>
        <taxon>Lycopodiopsida</taxon>
        <taxon>Lycopodiales</taxon>
        <taxon>Lycopodiaceae</taxon>
        <taxon>Lycopodioideae</taxon>
        <taxon>Diphasiastrum</taxon>
    </lineage>
</organism>
<dbReference type="Proteomes" id="UP001162992">
    <property type="component" value="Chromosome 12"/>
</dbReference>
<proteinExistence type="predicted"/>
<sequence>MASQPMMYLGMQPKPWMHDQFRSSQAETLSCKSRSSCLFPLQFRYSSCCTKSHRISFRYSPLQCRNSSTFVRCPQSPDYPLQKALVFASTIRGRFLSNNTFSSQRSISCAADDEAAADDEEEPYPEDKPYSIKGDLLVKYESNVVRREMAKVFKEWWARGWAPWEEILSPESEFAIDSLQNPFKPSSNWESFKKIHPPCRPEIIENRKRAAAKTIQDQVDEFVEMRKKAIEMKESLWDQPLVFTLLPPRDWPPPGWKVDAKELAYIREAHQLEAVRLSSKDIQNANADEDADVSLDRWHTFMRQYHEWVAANKETLDKQANQADPQYVPGRRRTGKNYEEGMYELPMIYPGQHYWGVVTCVHIYQGAFVYIGAVHDGLVQAQHNDWYYLQKYIKVGMHVHVEVIAKRDPYRYRFPLELRFVEPNVDKFIFHRFKYPPVIQRPGDQNLDEVARDIKRPYIPEMRPEPEPEVDLDTLIHPCIGKVWKVHEAEQMTLDAEENPEENYDLDDDIFKQGNEDEDDDEIERTDCVWTKETINGYDFPKLVLKVDEKDLDLETARAERQTIKKMWEEANARGEKFVVPRLRKEIWMDELNDMHRRRARAELAAHQHDIICRIEFGLPIEEPGKYVDNPYTRDVYDPRDIVWRKDYLGDLSKRKSRRDKQSRSSRFAKKVAQVEEVPKTDGVMTGSTYIIQDADSEETGHWYISEDSENETANNKSSSKNWIDAFDCLSPNGTAAVIDEIVEGQDEDDDDDDNDDDYDDDDDEEDDDEDEDEDNDVENA</sequence>
<gene>
    <name evidence="1" type="ORF">O6H91_12G077800</name>
</gene>